<dbReference type="PANTHER" id="PTHR30561:SF1">
    <property type="entry name" value="MULTIDRUG TRANSPORTER EMRE"/>
    <property type="match status" value="1"/>
</dbReference>
<evidence type="ECO:0000256" key="8">
    <source>
        <dbReference type="SAM" id="Phobius"/>
    </source>
</evidence>
<feature type="transmembrane region" description="Helical" evidence="8">
    <location>
        <begin position="61"/>
        <end position="79"/>
    </location>
</feature>
<comment type="subcellular location">
    <subcellularLocation>
        <location evidence="1 7">Cell membrane</location>
        <topology evidence="1 7">Multi-pass membrane protein</topology>
    </subcellularLocation>
</comment>
<accession>A0A0F4LTA9</accession>
<dbReference type="GO" id="GO:0005886">
    <property type="term" value="C:plasma membrane"/>
    <property type="evidence" value="ECO:0007669"/>
    <property type="project" value="UniProtKB-SubCell"/>
</dbReference>
<name>A0A0F4LTA9_9LACO</name>
<evidence type="ECO:0000256" key="6">
    <source>
        <dbReference type="ARBA" id="ARBA00023136"/>
    </source>
</evidence>
<keyword evidence="6 8" id="KW-0472">Membrane</keyword>
<evidence type="ECO:0000313" key="10">
    <source>
        <dbReference type="Proteomes" id="UP000033558"/>
    </source>
</evidence>
<proteinExistence type="inferred from homology"/>
<protein>
    <submittedName>
        <fullName evidence="9">Small multidrug resistance protein</fullName>
    </submittedName>
</protein>
<sequence>MFKGYLYLAIAILGEIVGTNLLQTTKNFTIVKNSLFCILAYGICFYFLSLALNYIPLNVAYALWGALGIIVITCTSVLIWHEQLNVPTLIGLGFIIIGTLLVEYFHN</sequence>
<dbReference type="STRING" id="1218492.JG30_15010"/>
<evidence type="ECO:0000256" key="1">
    <source>
        <dbReference type="ARBA" id="ARBA00004651"/>
    </source>
</evidence>
<keyword evidence="2" id="KW-0813">Transport</keyword>
<dbReference type="AlphaFoldDB" id="A0A0F4LTA9"/>
<keyword evidence="5 8" id="KW-1133">Transmembrane helix</keyword>
<dbReference type="InterPro" id="IPR045324">
    <property type="entry name" value="Small_multidrug_res"/>
</dbReference>
<comment type="similarity">
    <text evidence="7">Belongs to the drug/metabolite transporter (DMT) superfamily. Small multidrug resistance (SMR) (TC 2.A.7.1) family.</text>
</comment>
<dbReference type="Pfam" id="PF00893">
    <property type="entry name" value="Multi_Drug_Res"/>
    <property type="match status" value="1"/>
</dbReference>
<comment type="caution">
    <text evidence="9">The sequence shown here is derived from an EMBL/GenBank/DDBJ whole genome shotgun (WGS) entry which is preliminary data.</text>
</comment>
<evidence type="ECO:0000256" key="3">
    <source>
        <dbReference type="ARBA" id="ARBA00022475"/>
    </source>
</evidence>
<evidence type="ECO:0000313" key="9">
    <source>
        <dbReference type="EMBL" id="KJY60811.1"/>
    </source>
</evidence>
<dbReference type="RefSeq" id="WP_046317663.1">
    <property type="nucleotide sequence ID" value="NZ_JAMBJK010000002.1"/>
</dbReference>
<evidence type="ECO:0000256" key="4">
    <source>
        <dbReference type="ARBA" id="ARBA00022692"/>
    </source>
</evidence>
<dbReference type="InterPro" id="IPR000390">
    <property type="entry name" value="Small_drug/metabolite_transptr"/>
</dbReference>
<keyword evidence="10" id="KW-1185">Reference proteome</keyword>
<keyword evidence="3" id="KW-1003">Cell membrane</keyword>
<gene>
    <name evidence="9" type="ORF">JG30_15010</name>
</gene>
<dbReference type="Gene3D" id="1.10.3730.20">
    <property type="match status" value="1"/>
</dbReference>
<dbReference type="Proteomes" id="UP000033558">
    <property type="component" value="Unassembled WGS sequence"/>
</dbReference>
<dbReference type="GO" id="GO:0022857">
    <property type="term" value="F:transmembrane transporter activity"/>
    <property type="evidence" value="ECO:0007669"/>
    <property type="project" value="InterPro"/>
</dbReference>
<evidence type="ECO:0000256" key="5">
    <source>
        <dbReference type="ARBA" id="ARBA00022989"/>
    </source>
</evidence>
<feature type="transmembrane region" description="Helical" evidence="8">
    <location>
        <begin position="86"/>
        <end position="105"/>
    </location>
</feature>
<dbReference type="PANTHER" id="PTHR30561">
    <property type="entry name" value="SMR FAMILY PROTON-DEPENDENT DRUG EFFLUX TRANSPORTER SUGE"/>
    <property type="match status" value="1"/>
</dbReference>
<keyword evidence="4 7" id="KW-0812">Transmembrane</keyword>
<dbReference type="SUPFAM" id="SSF103481">
    <property type="entry name" value="Multidrug resistance efflux transporter EmrE"/>
    <property type="match status" value="1"/>
</dbReference>
<dbReference type="OrthoDB" id="21828at2"/>
<evidence type="ECO:0000256" key="2">
    <source>
        <dbReference type="ARBA" id="ARBA00022448"/>
    </source>
</evidence>
<evidence type="ECO:0000256" key="7">
    <source>
        <dbReference type="RuleBase" id="RU003942"/>
    </source>
</evidence>
<dbReference type="EMBL" id="JXJQ01000010">
    <property type="protein sequence ID" value="KJY60811.1"/>
    <property type="molecule type" value="Genomic_DNA"/>
</dbReference>
<feature type="transmembrane region" description="Helical" evidence="8">
    <location>
        <begin position="35"/>
        <end position="55"/>
    </location>
</feature>
<dbReference type="InterPro" id="IPR037185">
    <property type="entry name" value="EmrE-like"/>
</dbReference>
<dbReference type="PATRIC" id="fig|1218492.5.peg.1555"/>
<dbReference type="HOGENOM" id="CLU_133067_0_2_9"/>
<organism evidence="9 10">
    <name type="scientific">Bombilactobacillus mellifer</name>
    <dbReference type="NCBI Taxonomy" id="1218492"/>
    <lineage>
        <taxon>Bacteria</taxon>
        <taxon>Bacillati</taxon>
        <taxon>Bacillota</taxon>
        <taxon>Bacilli</taxon>
        <taxon>Lactobacillales</taxon>
        <taxon>Lactobacillaceae</taxon>
        <taxon>Bombilactobacillus</taxon>
    </lineage>
</organism>
<reference evidence="9 10" key="1">
    <citation type="submission" date="2015-01" db="EMBL/GenBank/DDBJ databases">
        <title>Comparative genomics of the lactic acid bacteria isolated from the honey bee gut.</title>
        <authorList>
            <person name="Ellegaard K.M."/>
            <person name="Tamarit D."/>
            <person name="Javelind E."/>
            <person name="Olofsson T."/>
            <person name="Andersson S.G."/>
            <person name="Vasquez A."/>
        </authorList>
    </citation>
    <scope>NUCLEOTIDE SEQUENCE [LARGE SCALE GENOMIC DNA]</scope>
    <source>
        <strain evidence="9 10">Bin4</strain>
    </source>
</reference>
<feature type="transmembrane region" description="Helical" evidence="8">
    <location>
        <begin position="6"/>
        <end position="23"/>
    </location>
</feature>